<comment type="caution">
    <text evidence="2">The sequence shown here is derived from an EMBL/GenBank/DDBJ whole genome shotgun (WGS) entry which is preliminary data.</text>
</comment>
<sequence length="60" mass="6622">SSRPKHKPLPPSSPFDGDKTRDIPYNDYARAVTRIRSIAINIEAFRLKARSDAKGAPLAS</sequence>
<proteinExistence type="predicted"/>
<keyword evidence="3" id="KW-1185">Reference proteome</keyword>
<evidence type="ECO:0000313" key="3">
    <source>
        <dbReference type="Proteomes" id="UP000253664"/>
    </source>
</evidence>
<organism evidence="2 3">
    <name type="scientific">Ophiocordyceps polyrhachis-furcata BCC 54312</name>
    <dbReference type="NCBI Taxonomy" id="1330021"/>
    <lineage>
        <taxon>Eukaryota</taxon>
        <taxon>Fungi</taxon>
        <taxon>Dikarya</taxon>
        <taxon>Ascomycota</taxon>
        <taxon>Pezizomycotina</taxon>
        <taxon>Sordariomycetes</taxon>
        <taxon>Hypocreomycetidae</taxon>
        <taxon>Hypocreales</taxon>
        <taxon>Ophiocordycipitaceae</taxon>
        <taxon>Ophiocordyceps</taxon>
    </lineage>
</organism>
<gene>
    <name evidence="2" type="ORF">L249_7435</name>
</gene>
<protein>
    <submittedName>
        <fullName evidence="2">Uncharacterized protein</fullName>
    </submittedName>
</protein>
<evidence type="ECO:0000256" key="1">
    <source>
        <dbReference type="SAM" id="MobiDB-lite"/>
    </source>
</evidence>
<evidence type="ECO:0000313" key="2">
    <source>
        <dbReference type="EMBL" id="RCI11713.1"/>
    </source>
</evidence>
<feature type="region of interest" description="Disordered" evidence="1">
    <location>
        <begin position="1"/>
        <end position="22"/>
    </location>
</feature>
<dbReference type="Proteomes" id="UP000253664">
    <property type="component" value="Unassembled WGS sequence"/>
</dbReference>
<accession>A0A367LBB1</accession>
<reference evidence="2 3" key="1">
    <citation type="journal article" date="2015" name="BMC Genomics">
        <title>Insights from the genome of Ophiocordyceps polyrhachis-furcata to pathogenicity and host specificity in insect fungi.</title>
        <authorList>
            <person name="Wichadakul D."/>
            <person name="Kobmoo N."/>
            <person name="Ingsriswang S."/>
            <person name="Tangphatsornruang S."/>
            <person name="Chantasingh D."/>
            <person name="Luangsa-ard J.J."/>
            <person name="Eurwilaichitr L."/>
        </authorList>
    </citation>
    <scope>NUCLEOTIDE SEQUENCE [LARGE SCALE GENOMIC DNA]</scope>
    <source>
        <strain evidence="2 3">BCC 54312</strain>
    </source>
</reference>
<dbReference type="EMBL" id="LKCN02000010">
    <property type="protein sequence ID" value="RCI11713.1"/>
    <property type="molecule type" value="Genomic_DNA"/>
</dbReference>
<dbReference type="AlphaFoldDB" id="A0A367LBB1"/>
<feature type="non-terminal residue" evidence="2">
    <location>
        <position position="1"/>
    </location>
</feature>
<name>A0A367LBB1_9HYPO</name>